<comment type="caution">
    <text evidence="2">The sequence shown here is derived from an EMBL/GenBank/DDBJ whole genome shotgun (WGS) entry which is preliminary data.</text>
</comment>
<evidence type="ECO:0000256" key="1">
    <source>
        <dbReference type="SAM" id="MobiDB-lite"/>
    </source>
</evidence>
<dbReference type="AlphaFoldDB" id="K0S4S2"/>
<keyword evidence="3" id="KW-1185">Reference proteome</keyword>
<sequence length="76" mass="8635">MGLSSEETAIRSSSLGTSKGPLGREMRLDPLRFYIWILKGISARLEDPFALTSLFSLFLTPIDRVSMVFHHCSHYF</sequence>
<dbReference type="Proteomes" id="UP000266841">
    <property type="component" value="Unassembled WGS sequence"/>
</dbReference>
<organism evidence="2 3">
    <name type="scientific">Thalassiosira oceanica</name>
    <name type="common">Marine diatom</name>
    <dbReference type="NCBI Taxonomy" id="159749"/>
    <lineage>
        <taxon>Eukaryota</taxon>
        <taxon>Sar</taxon>
        <taxon>Stramenopiles</taxon>
        <taxon>Ochrophyta</taxon>
        <taxon>Bacillariophyta</taxon>
        <taxon>Coscinodiscophyceae</taxon>
        <taxon>Thalassiosirophycidae</taxon>
        <taxon>Thalassiosirales</taxon>
        <taxon>Thalassiosiraceae</taxon>
        <taxon>Thalassiosira</taxon>
    </lineage>
</organism>
<evidence type="ECO:0000313" key="2">
    <source>
        <dbReference type="EMBL" id="EJK59844.1"/>
    </source>
</evidence>
<accession>K0S4S2</accession>
<protein>
    <submittedName>
        <fullName evidence="2">Uncharacterized protein</fullName>
    </submittedName>
</protein>
<proteinExistence type="predicted"/>
<evidence type="ECO:0000313" key="3">
    <source>
        <dbReference type="Proteomes" id="UP000266841"/>
    </source>
</evidence>
<feature type="compositionally biased region" description="Polar residues" evidence="1">
    <location>
        <begin position="1"/>
        <end position="17"/>
    </location>
</feature>
<reference evidence="2 3" key="1">
    <citation type="journal article" date="2012" name="Genome Biol.">
        <title>Genome and low-iron response of an oceanic diatom adapted to chronic iron limitation.</title>
        <authorList>
            <person name="Lommer M."/>
            <person name="Specht M."/>
            <person name="Roy A.S."/>
            <person name="Kraemer L."/>
            <person name="Andreson R."/>
            <person name="Gutowska M.A."/>
            <person name="Wolf J."/>
            <person name="Bergner S.V."/>
            <person name="Schilhabel M.B."/>
            <person name="Klostermeier U.C."/>
            <person name="Beiko R.G."/>
            <person name="Rosenstiel P."/>
            <person name="Hippler M."/>
            <person name="Laroche J."/>
        </authorList>
    </citation>
    <scope>NUCLEOTIDE SEQUENCE [LARGE SCALE GENOMIC DNA]</scope>
    <source>
        <strain evidence="2 3">CCMP1005</strain>
    </source>
</reference>
<feature type="region of interest" description="Disordered" evidence="1">
    <location>
        <begin position="1"/>
        <end position="24"/>
    </location>
</feature>
<gene>
    <name evidence="2" type="ORF">THAOC_19879</name>
</gene>
<name>K0S4S2_THAOC</name>
<dbReference type="EMBL" id="AGNL01022191">
    <property type="protein sequence ID" value="EJK59844.1"/>
    <property type="molecule type" value="Genomic_DNA"/>
</dbReference>